<dbReference type="InterPro" id="IPR012677">
    <property type="entry name" value="Nucleotide-bd_a/b_plait_sf"/>
</dbReference>
<dbReference type="PROSITE" id="PS50102">
    <property type="entry name" value="RRM"/>
    <property type="match status" value="1"/>
</dbReference>
<name>A0A3B0NA64_THEAN</name>
<accession>A0A3B0NA64</accession>
<evidence type="ECO:0000256" key="1">
    <source>
        <dbReference type="PROSITE-ProRule" id="PRU00176"/>
    </source>
</evidence>
<dbReference type="CDD" id="cd00590">
    <property type="entry name" value="RRM_SF"/>
    <property type="match status" value="1"/>
</dbReference>
<dbReference type="VEuPathDB" id="PiroplasmaDB:TA11635"/>
<dbReference type="InterPro" id="IPR000504">
    <property type="entry name" value="RRM_dom"/>
</dbReference>
<dbReference type="PANTHER" id="PTHR32343">
    <property type="entry name" value="SERINE/ARGININE-RICH SPLICING FACTOR"/>
    <property type="match status" value="1"/>
</dbReference>
<feature type="region of interest" description="Disordered" evidence="2">
    <location>
        <begin position="88"/>
        <end position="107"/>
    </location>
</feature>
<protein>
    <submittedName>
        <fullName evidence="4">Rna binding protein, putative</fullName>
    </submittedName>
</protein>
<sequence>MTTQSPGTVDGDKSEKTVKVSNLPPIFDESDLQILFANVGKIVDCLLTKSPGESTNSSIIEFSTVDEATLAVSLSGVSVRRRILRIEYSKQPISKPETAESHSSSDDIKGKITKVLEIRDMINKRLSSKSSISTDKTSEPSSSEAFNPEDSRTVNRKHRKTTRFDCKTPNSVRTVTDP</sequence>
<dbReference type="PANTHER" id="PTHR32343:SF22">
    <property type="entry name" value="LD29830P"/>
    <property type="match status" value="1"/>
</dbReference>
<dbReference type="SUPFAM" id="SSF54928">
    <property type="entry name" value="RNA-binding domain, RBD"/>
    <property type="match status" value="1"/>
</dbReference>
<dbReference type="AlphaFoldDB" id="A0A3B0NA64"/>
<evidence type="ECO:0000259" key="3">
    <source>
        <dbReference type="PROSITE" id="PS50102"/>
    </source>
</evidence>
<keyword evidence="1" id="KW-0694">RNA-binding</keyword>
<organism evidence="4">
    <name type="scientific">Theileria annulata</name>
    <dbReference type="NCBI Taxonomy" id="5874"/>
    <lineage>
        <taxon>Eukaryota</taxon>
        <taxon>Sar</taxon>
        <taxon>Alveolata</taxon>
        <taxon>Apicomplexa</taxon>
        <taxon>Aconoidasida</taxon>
        <taxon>Piroplasmida</taxon>
        <taxon>Theileriidae</taxon>
        <taxon>Theileria</taxon>
    </lineage>
</organism>
<dbReference type="GO" id="GO:0003723">
    <property type="term" value="F:RNA binding"/>
    <property type="evidence" value="ECO:0007669"/>
    <property type="project" value="UniProtKB-UniRule"/>
</dbReference>
<dbReference type="EMBL" id="UIVT01000002">
    <property type="protein sequence ID" value="SVP91946.1"/>
    <property type="molecule type" value="Genomic_DNA"/>
</dbReference>
<feature type="compositionally biased region" description="Polar residues" evidence="2">
    <location>
        <begin position="168"/>
        <end position="178"/>
    </location>
</feature>
<dbReference type="Pfam" id="PF00076">
    <property type="entry name" value="RRM_1"/>
    <property type="match status" value="1"/>
</dbReference>
<feature type="region of interest" description="Disordered" evidence="2">
    <location>
        <begin position="127"/>
        <end position="178"/>
    </location>
</feature>
<proteinExistence type="predicted"/>
<evidence type="ECO:0000256" key="2">
    <source>
        <dbReference type="SAM" id="MobiDB-lite"/>
    </source>
</evidence>
<dbReference type="SMART" id="SM00360">
    <property type="entry name" value="RRM"/>
    <property type="match status" value="1"/>
</dbReference>
<dbReference type="Gene3D" id="3.30.70.330">
    <property type="match status" value="1"/>
</dbReference>
<evidence type="ECO:0000313" key="5">
    <source>
        <dbReference type="EMBL" id="SVP92223.1"/>
    </source>
</evidence>
<feature type="domain" description="RRM" evidence="3">
    <location>
        <begin position="16"/>
        <end position="91"/>
    </location>
</feature>
<feature type="compositionally biased region" description="Basic and acidic residues" evidence="2">
    <location>
        <begin position="97"/>
        <end position="107"/>
    </location>
</feature>
<dbReference type="InterPro" id="IPR035979">
    <property type="entry name" value="RBD_domain_sf"/>
</dbReference>
<evidence type="ECO:0000313" key="4">
    <source>
        <dbReference type="EMBL" id="SVP91946.1"/>
    </source>
</evidence>
<gene>
    <name evidence="4" type="ORF">TAT_000201300</name>
    <name evidence="5" type="ORF">TAV_000201600</name>
</gene>
<dbReference type="EMBL" id="UIVS01000002">
    <property type="protein sequence ID" value="SVP92223.1"/>
    <property type="molecule type" value="Genomic_DNA"/>
</dbReference>
<reference evidence="4" key="1">
    <citation type="submission" date="2018-07" db="EMBL/GenBank/DDBJ databases">
        <authorList>
            <person name="Quirk P.G."/>
            <person name="Krulwich T.A."/>
        </authorList>
    </citation>
    <scope>NUCLEOTIDE SEQUENCE</scope>
    <source>
        <strain evidence="4">Anand</strain>
    </source>
</reference>